<dbReference type="Pfam" id="PF00534">
    <property type="entry name" value="Glycos_transf_1"/>
    <property type="match status" value="1"/>
</dbReference>
<dbReference type="EMBL" id="MFCR01000002">
    <property type="protein sequence ID" value="OGE19725.1"/>
    <property type="molecule type" value="Genomic_DNA"/>
</dbReference>
<dbReference type="Proteomes" id="UP000176336">
    <property type="component" value="Unassembled WGS sequence"/>
</dbReference>
<comment type="caution">
    <text evidence="2">The sequence shown here is derived from an EMBL/GenBank/DDBJ whole genome shotgun (WGS) entry which is preliminary data.</text>
</comment>
<sequence length="311" mass="34886">MKIAFLSRYQNSVNRGAETFVFELSKRLSRKFKIDIFSGKEANCVNKIIKGNYDIVIPMNGRMQSLKASVGRLTGGYRVLITGQSGIGRDDIWNIAIAKPDIFVALTDHSYRWAKKWAWGSKIVKIPNGVDVEKFKAGGEKMEIGLQKPIVLSVGALVGYKHHEKLISAMSKVNKGSLLIVGLGKNKDELEKMGRKLLGDRFKIMHFDYEDMPEVYGSCDLFSLPSWDREAFGIVYLEALSSGLGVVAPDDETRREIVGEGGLFTEVDDPVAYAECIGKALEIDWSEKARNQAMKFSWEKIALEYEKVMLE</sequence>
<name>A0A1F5ITM5_9BACT</name>
<evidence type="ECO:0000313" key="2">
    <source>
        <dbReference type="EMBL" id="OGE19725.1"/>
    </source>
</evidence>
<dbReference type="InterPro" id="IPR001296">
    <property type="entry name" value="Glyco_trans_1"/>
</dbReference>
<reference evidence="2 3" key="1">
    <citation type="journal article" date="2016" name="Nat. Commun.">
        <title>Thousands of microbial genomes shed light on interconnected biogeochemical processes in an aquifer system.</title>
        <authorList>
            <person name="Anantharaman K."/>
            <person name="Brown C.T."/>
            <person name="Hug L.A."/>
            <person name="Sharon I."/>
            <person name="Castelle C.J."/>
            <person name="Probst A.J."/>
            <person name="Thomas B.C."/>
            <person name="Singh A."/>
            <person name="Wilkins M.J."/>
            <person name="Karaoz U."/>
            <person name="Brodie E.L."/>
            <person name="Williams K.H."/>
            <person name="Hubbard S.S."/>
            <person name="Banfield J.F."/>
        </authorList>
    </citation>
    <scope>NUCLEOTIDE SEQUENCE [LARGE SCALE GENOMIC DNA]</scope>
</reference>
<dbReference type="GO" id="GO:0016757">
    <property type="term" value="F:glycosyltransferase activity"/>
    <property type="evidence" value="ECO:0007669"/>
    <property type="project" value="InterPro"/>
</dbReference>
<dbReference type="PANTHER" id="PTHR45947:SF3">
    <property type="entry name" value="SULFOQUINOVOSYL TRANSFERASE SQD2"/>
    <property type="match status" value="1"/>
</dbReference>
<dbReference type="PANTHER" id="PTHR45947">
    <property type="entry name" value="SULFOQUINOVOSYL TRANSFERASE SQD2"/>
    <property type="match status" value="1"/>
</dbReference>
<evidence type="ECO:0000259" key="1">
    <source>
        <dbReference type="Pfam" id="PF00534"/>
    </source>
</evidence>
<dbReference type="AlphaFoldDB" id="A0A1F5ITM5"/>
<gene>
    <name evidence="2" type="ORF">A2871_03650</name>
</gene>
<dbReference type="Gene3D" id="3.40.50.2000">
    <property type="entry name" value="Glycogen Phosphorylase B"/>
    <property type="match status" value="2"/>
</dbReference>
<accession>A0A1F5ITM5</accession>
<dbReference type="InterPro" id="IPR050194">
    <property type="entry name" value="Glycosyltransferase_grp1"/>
</dbReference>
<feature type="domain" description="Glycosyl transferase family 1" evidence="1">
    <location>
        <begin position="144"/>
        <end position="289"/>
    </location>
</feature>
<protein>
    <recommendedName>
        <fullName evidence="1">Glycosyl transferase family 1 domain-containing protein</fullName>
    </recommendedName>
</protein>
<dbReference type="SUPFAM" id="SSF53756">
    <property type="entry name" value="UDP-Glycosyltransferase/glycogen phosphorylase"/>
    <property type="match status" value="1"/>
</dbReference>
<evidence type="ECO:0000313" key="3">
    <source>
        <dbReference type="Proteomes" id="UP000176336"/>
    </source>
</evidence>
<proteinExistence type="predicted"/>
<organism evidence="2 3">
    <name type="scientific">Candidatus Daviesbacteria bacterium RIFCSPHIGHO2_01_FULL_41_23</name>
    <dbReference type="NCBI Taxonomy" id="1797764"/>
    <lineage>
        <taxon>Bacteria</taxon>
        <taxon>Candidatus Daviesiibacteriota</taxon>
    </lineage>
</organism>